<dbReference type="InterPro" id="IPR001128">
    <property type="entry name" value="Cyt_P450"/>
</dbReference>
<dbReference type="InterPro" id="IPR036396">
    <property type="entry name" value="Cyt_P450_sf"/>
</dbReference>
<dbReference type="Gene3D" id="1.10.630.10">
    <property type="entry name" value="Cytochrome P450"/>
    <property type="match status" value="1"/>
</dbReference>
<accession>A0ABX2F991</accession>
<dbReference type="InterPro" id="IPR017972">
    <property type="entry name" value="Cyt_P450_CS"/>
</dbReference>
<comment type="similarity">
    <text evidence="1 2">Belongs to the cytochrome P450 family.</text>
</comment>
<reference evidence="3 4" key="1">
    <citation type="submission" date="2020-01" db="EMBL/GenBank/DDBJ databases">
        <title>Kibdelosporangium persica a novel Actinomycetes from a hot desert in Iran.</title>
        <authorList>
            <person name="Safaei N."/>
            <person name="Zaburannyi N."/>
            <person name="Mueller R."/>
            <person name="Wink J."/>
        </authorList>
    </citation>
    <scope>NUCLEOTIDE SEQUENCE [LARGE SCALE GENOMIC DNA]</scope>
    <source>
        <strain evidence="3 4">4NS15</strain>
    </source>
</reference>
<proteinExistence type="inferred from homology"/>
<keyword evidence="2" id="KW-0503">Monooxygenase</keyword>
<keyword evidence="2" id="KW-0560">Oxidoreductase</keyword>
<dbReference type="Pfam" id="PF00067">
    <property type="entry name" value="p450"/>
    <property type="match status" value="1"/>
</dbReference>
<protein>
    <submittedName>
        <fullName evidence="3">Pentalenic acid synthase</fullName>
    </submittedName>
</protein>
<dbReference type="InterPro" id="IPR002397">
    <property type="entry name" value="Cyt_P450_B"/>
</dbReference>
<sequence length="404" mass="44412">MPETSPELPLRYPFPAGRMGTPPPLVHWAREHQPVCPVVLPSGDSAWMITNKDDIATVFTDRRFSRELAFHGAPRIVGDDTTAVQGSIFNLDPPDHTRVRRVVAPYYSRSATERHREMVTKLIHTTLDEIADGPNPTDLVKSFAASLPPAIACALLKVRPDMAGAFVNSFSVQTAFRNTPASLAAASTTIAKFSRRIIDSRRHDDVADRDDPIGALLTAYENGTLSEAELHGTASYLVVVGVGSLVSPLATGPLTLLLHGDQLRQCRDNPKLWARAAEEVLRYHHNGVLGLPRIAAEDVDLHGVTIRRGDAVCATMLGATWDPAYYRDPAKFDIHRMENADPTFGAGPHFCLGVHQARMILAIAYQALFERFADLELAVPEHEISFDQDSMFILPSSLLVTWNT</sequence>
<keyword evidence="2" id="KW-0479">Metal-binding</keyword>
<keyword evidence="4" id="KW-1185">Reference proteome</keyword>
<dbReference type="PROSITE" id="PS00086">
    <property type="entry name" value="CYTOCHROME_P450"/>
    <property type="match status" value="1"/>
</dbReference>
<name>A0ABX2F991_9PSEU</name>
<dbReference type="EMBL" id="JAAATY010000017">
    <property type="protein sequence ID" value="NRN67887.1"/>
    <property type="molecule type" value="Genomic_DNA"/>
</dbReference>
<dbReference type="PRINTS" id="PR00359">
    <property type="entry name" value="BP450"/>
</dbReference>
<dbReference type="PANTHER" id="PTHR46696:SF6">
    <property type="entry name" value="P450, PUTATIVE (EUROFUNG)-RELATED"/>
    <property type="match status" value="1"/>
</dbReference>
<dbReference type="SUPFAM" id="SSF48264">
    <property type="entry name" value="Cytochrome P450"/>
    <property type="match status" value="1"/>
</dbReference>
<keyword evidence="2" id="KW-0349">Heme</keyword>
<evidence type="ECO:0000256" key="1">
    <source>
        <dbReference type="ARBA" id="ARBA00010617"/>
    </source>
</evidence>
<evidence type="ECO:0000313" key="3">
    <source>
        <dbReference type="EMBL" id="NRN67887.1"/>
    </source>
</evidence>
<comment type="caution">
    <text evidence="3">The sequence shown here is derived from an EMBL/GenBank/DDBJ whole genome shotgun (WGS) entry which is preliminary data.</text>
</comment>
<dbReference type="Proteomes" id="UP000763557">
    <property type="component" value="Unassembled WGS sequence"/>
</dbReference>
<evidence type="ECO:0000313" key="4">
    <source>
        <dbReference type="Proteomes" id="UP000763557"/>
    </source>
</evidence>
<keyword evidence="2" id="KW-0408">Iron</keyword>
<evidence type="ECO:0000256" key="2">
    <source>
        <dbReference type="RuleBase" id="RU000461"/>
    </source>
</evidence>
<gene>
    <name evidence="3" type="ORF">GC106_51280</name>
</gene>
<organism evidence="3 4">
    <name type="scientific">Kibdelosporangium persicum</name>
    <dbReference type="NCBI Taxonomy" id="2698649"/>
    <lineage>
        <taxon>Bacteria</taxon>
        <taxon>Bacillati</taxon>
        <taxon>Actinomycetota</taxon>
        <taxon>Actinomycetes</taxon>
        <taxon>Pseudonocardiales</taxon>
        <taxon>Pseudonocardiaceae</taxon>
        <taxon>Kibdelosporangium</taxon>
    </lineage>
</organism>
<dbReference type="PANTHER" id="PTHR46696">
    <property type="entry name" value="P450, PUTATIVE (EUROFUNG)-RELATED"/>
    <property type="match status" value="1"/>
</dbReference>